<evidence type="ECO:0000256" key="1">
    <source>
        <dbReference type="SAM" id="Phobius"/>
    </source>
</evidence>
<feature type="transmembrane region" description="Helical" evidence="1">
    <location>
        <begin position="34"/>
        <end position="53"/>
    </location>
</feature>
<keyword evidence="1" id="KW-1133">Transmembrane helix</keyword>
<dbReference type="Proteomes" id="UP001153365">
    <property type="component" value="Unassembled WGS sequence"/>
</dbReference>
<sequence>MHIFVYIYMCVFYFNLFISFIFIFCSFDLFFNCFFDPHCYILDWNLLLLLLLFI</sequence>
<proteinExistence type="predicted"/>
<organism evidence="2 3">
    <name type="scientific">Phakopsora pachyrhizi</name>
    <name type="common">Asian soybean rust disease fungus</name>
    <dbReference type="NCBI Taxonomy" id="170000"/>
    <lineage>
        <taxon>Eukaryota</taxon>
        <taxon>Fungi</taxon>
        <taxon>Dikarya</taxon>
        <taxon>Basidiomycota</taxon>
        <taxon>Pucciniomycotina</taxon>
        <taxon>Pucciniomycetes</taxon>
        <taxon>Pucciniales</taxon>
        <taxon>Phakopsoraceae</taxon>
        <taxon>Phakopsora</taxon>
    </lineage>
</organism>
<dbReference type="EMBL" id="CALTRL010000121">
    <property type="protein sequence ID" value="CAH7666551.1"/>
    <property type="molecule type" value="Genomic_DNA"/>
</dbReference>
<keyword evidence="1" id="KW-0812">Transmembrane</keyword>
<keyword evidence="1" id="KW-0472">Membrane</keyword>
<name>A0AAV0AIL4_PHAPC</name>
<comment type="caution">
    <text evidence="2">The sequence shown here is derived from an EMBL/GenBank/DDBJ whole genome shotgun (WGS) entry which is preliminary data.</text>
</comment>
<keyword evidence="3" id="KW-1185">Reference proteome</keyword>
<gene>
    <name evidence="2" type="ORF">PPACK8108_LOCUS906</name>
</gene>
<accession>A0AAV0AIL4</accession>
<evidence type="ECO:0000313" key="2">
    <source>
        <dbReference type="EMBL" id="CAH7666551.1"/>
    </source>
</evidence>
<evidence type="ECO:0000313" key="3">
    <source>
        <dbReference type="Proteomes" id="UP001153365"/>
    </source>
</evidence>
<dbReference type="AlphaFoldDB" id="A0AAV0AIL4"/>
<reference evidence="2" key="1">
    <citation type="submission" date="2022-06" db="EMBL/GenBank/DDBJ databases">
        <authorList>
            <consortium name="SYNGENTA / RWTH Aachen University"/>
        </authorList>
    </citation>
    <scope>NUCLEOTIDE SEQUENCE</scope>
</reference>
<feature type="transmembrane region" description="Helical" evidence="1">
    <location>
        <begin position="6"/>
        <end position="27"/>
    </location>
</feature>
<protein>
    <submittedName>
        <fullName evidence="2">Expressed protein</fullName>
    </submittedName>
</protein>